<evidence type="ECO:0000313" key="2">
    <source>
        <dbReference type="Proteomes" id="UP000232062"/>
    </source>
</evidence>
<comment type="caution">
    <text evidence="1">The sequence shown here is derived from an EMBL/GenBank/DDBJ whole genome shotgun (WGS) entry which is preliminary data.</text>
</comment>
<dbReference type="RefSeq" id="WP_100700387.1">
    <property type="nucleotide sequence ID" value="NZ_MLFP01000017.1"/>
</dbReference>
<evidence type="ECO:0000313" key="1">
    <source>
        <dbReference type="EMBL" id="PJZ07113.1"/>
    </source>
</evidence>
<dbReference type="AlphaFoldDB" id="A0A2M9WHT9"/>
<gene>
    <name evidence="1" type="ORF">PRCB_03630</name>
</gene>
<dbReference type="NCBIfam" id="NF045617">
    <property type="entry name" value="mostly_LP"/>
    <property type="match status" value="1"/>
</dbReference>
<dbReference type="InterPro" id="IPR054657">
    <property type="entry name" value="T6SS_periplasmic_put"/>
</dbReference>
<evidence type="ECO:0008006" key="3">
    <source>
        <dbReference type="Google" id="ProtNLM"/>
    </source>
</evidence>
<organism evidence="1 2">
    <name type="scientific">Pantoea rodasii</name>
    <dbReference type="NCBI Taxonomy" id="1076549"/>
    <lineage>
        <taxon>Bacteria</taxon>
        <taxon>Pseudomonadati</taxon>
        <taxon>Pseudomonadota</taxon>
        <taxon>Gammaproteobacteria</taxon>
        <taxon>Enterobacterales</taxon>
        <taxon>Erwiniaceae</taxon>
        <taxon>Pantoea</taxon>
    </lineage>
</organism>
<proteinExistence type="predicted"/>
<accession>A0A2M9WHT9</accession>
<protein>
    <recommendedName>
        <fullName evidence="3">Lipoprotein</fullName>
    </recommendedName>
</protein>
<name>A0A2M9WHT9_9GAMM</name>
<dbReference type="PROSITE" id="PS51257">
    <property type="entry name" value="PROKAR_LIPOPROTEIN"/>
    <property type="match status" value="1"/>
</dbReference>
<keyword evidence="2" id="KW-1185">Reference proteome</keyword>
<dbReference type="Proteomes" id="UP000232062">
    <property type="component" value="Unassembled WGS sequence"/>
</dbReference>
<dbReference type="OrthoDB" id="6565577at2"/>
<reference evidence="1 2" key="1">
    <citation type="submission" date="2017-11" db="EMBL/GenBank/DDBJ databases">
        <title>The genome sequence of Pantoea rodasii DSM 26611.</title>
        <authorList>
            <person name="Gao J."/>
            <person name="Mao X."/>
            <person name="Sun J."/>
        </authorList>
    </citation>
    <scope>NUCLEOTIDE SEQUENCE [LARGE SCALE GENOMIC DNA]</scope>
    <source>
        <strain evidence="1 2">DSM 26611</strain>
    </source>
</reference>
<dbReference type="EMBL" id="PIQI01000009">
    <property type="protein sequence ID" value="PJZ07113.1"/>
    <property type="molecule type" value="Genomic_DNA"/>
</dbReference>
<sequence length="148" mass="16929">MLKDDFIPRINWLPVVVAFIITGCVGDKVTFSEVAEVEGKRNKVCFKVKRADDVTVGNVTIFKRGQSENREFVGRNAVEVVDNEYVCLNDFTSMDLTKGKFIVRFVVKQSGNRQNLRIFSTTMEFKDGNFVNIPLQQDEVVHHLGRRI</sequence>